<keyword evidence="3 4" id="KW-0975">Bacterial flagellum</keyword>
<protein>
    <recommendedName>
        <fullName evidence="4">Flagellar hook-basal body complex protein FliE</fullName>
    </recommendedName>
</protein>
<evidence type="ECO:0000256" key="2">
    <source>
        <dbReference type="ARBA" id="ARBA00009272"/>
    </source>
</evidence>
<evidence type="ECO:0000256" key="1">
    <source>
        <dbReference type="ARBA" id="ARBA00004117"/>
    </source>
</evidence>
<sequence length="117" mass="11596">MTSPIGGIQGIGGFSGVEGISGLGGFSGVSGISDDTGTAAPTGPNADFAGMLAKGLEGVQASQSKASELSVQVANGTLADPAQYTMASTEAALGLQLTMAIRNKAVEAFQEIMRMQA</sequence>
<proteinExistence type="inferred from homology"/>
<dbReference type="GO" id="GO:0003774">
    <property type="term" value="F:cytoskeletal motor activity"/>
    <property type="evidence" value="ECO:0007669"/>
    <property type="project" value="InterPro"/>
</dbReference>
<dbReference type="PRINTS" id="PR01006">
    <property type="entry name" value="FLGHOOKFLIE"/>
</dbReference>
<dbReference type="HAMAP" id="MF_00724">
    <property type="entry name" value="FliE"/>
    <property type="match status" value="1"/>
</dbReference>
<comment type="caution">
    <text evidence="5">The sequence shown here is derived from an EMBL/GenBank/DDBJ whole genome shotgun (WGS) entry which is preliminary data.</text>
</comment>
<dbReference type="Proteomes" id="UP000249341">
    <property type="component" value="Unassembled WGS sequence"/>
</dbReference>
<dbReference type="InterPro" id="IPR001624">
    <property type="entry name" value="FliE"/>
</dbReference>
<gene>
    <name evidence="4" type="primary">fliE</name>
    <name evidence="5" type="ORF">B0I29_106186</name>
</gene>
<reference evidence="5 6" key="1">
    <citation type="submission" date="2018-06" db="EMBL/GenBank/DDBJ databases">
        <title>Genomic Encyclopedia of Type Strains, Phase III (KMG-III): the genomes of soil and plant-associated and newly described type strains.</title>
        <authorList>
            <person name="Whitman W."/>
        </authorList>
    </citation>
    <scope>NUCLEOTIDE SEQUENCE [LARGE SCALE GENOMIC DNA]</scope>
    <source>
        <strain evidence="5 6">CGMCC 4.7090</strain>
    </source>
</reference>
<name>A0A327ZKM7_9ACTN</name>
<keyword evidence="5" id="KW-0966">Cell projection</keyword>
<dbReference type="GO" id="GO:0009425">
    <property type="term" value="C:bacterial-type flagellum basal body"/>
    <property type="evidence" value="ECO:0007669"/>
    <property type="project" value="UniProtKB-SubCell"/>
</dbReference>
<comment type="similarity">
    <text evidence="2 4">Belongs to the FliE family.</text>
</comment>
<dbReference type="Pfam" id="PF02049">
    <property type="entry name" value="FliE"/>
    <property type="match status" value="1"/>
</dbReference>
<dbReference type="EMBL" id="QLMJ01000006">
    <property type="protein sequence ID" value="RAK37917.1"/>
    <property type="molecule type" value="Genomic_DNA"/>
</dbReference>
<evidence type="ECO:0000313" key="5">
    <source>
        <dbReference type="EMBL" id="RAK37917.1"/>
    </source>
</evidence>
<dbReference type="PANTHER" id="PTHR34653:SF1">
    <property type="entry name" value="FLAGELLAR HOOK-BASAL BODY COMPLEX PROTEIN FLIE"/>
    <property type="match status" value="1"/>
</dbReference>
<dbReference type="GO" id="GO:0005198">
    <property type="term" value="F:structural molecule activity"/>
    <property type="evidence" value="ECO:0007669"/>
    <property type="project" value="InterPro"/>
</dbReference>
<dbReference type="AlphaFoldDB" id="A0A327ZKM7"/>
<dbReference type="OrthoDB" id="3268318at2"/>
<evidence type="ECO:0000256" key="3">
    <source>
        <dbReference type="ARBA" id="ARBA00023143"/>
    </source>
</evidence>
<dbReference type="PANTHER" id="PTHR34653">
    <property type="match status" value="1"/>
</dbReference>
<evidence type="ECO:0000256" key="4">
    <source>
        <dbReference type="HAMAP-Rule" id="MF_00724"/>
    </source>
</evidence>
<evidence type="ECO:0000313" key="6">
    <source>
        <dbReference type="Proteomes" id="UP000249341"/>
    </source>
</evidence>
<dbReference type="RefSeq" id="WP_111649952.1">
    <property type="nucleotide sequence ID" value="NZ_JACHWI010000005.1"/>
</dbReference>
<keyword evidence="5" id="KW-0969">Cilium</keyword>
<dbReference type="GO" id="GO:0071973">
    <property type="term" value="P:bacterial-type flagellum-dependent cell motility"/>
    <property type="evidence" value="ECO:0007669"/>
    <property type="project" value="InterPro"/>
</dbReference>
<keyword evidence="6" id="KW-1185">Reference proteome</keyword>
<comment type="subcellular location">
    <subcellularLocation>
        <location evidence="1 4">Bacterial flagellum basal body</location>
    </subcellularLocation>
</comment>
<accession>A0A327ZKM7</accession>
<organism evidence="5 6">
    <name type="scientific">Actinoplanes lutulentus</name>
    <dbReference type="NCBI Taxonomy" id="1287878"/>
    <lineage>
        <taxon>Bacteria</taxon>
        <taxon>Bacillati</taxon>
        <taxon>Actinomycetota</taxon>
        <taxon>Actinomycetes</taxon>
        <taxon>Micromonosporales</taxon>
        <taxon>Micromonosporaceae</taxon>
        <taxon>Actinoplanes</taxon>
    </lineage>
</organism>
<keyword evidence="5" id="KW-0282">Flagellum</keyword>